<dbReference type="GO" id="GO:0061355">
    <property type="term" value="P:Wnt protein secretion"/>
    <property type="evidence" value="ECO:0007669"/>
    <property type="project" value="TreeGrafter"/>
</dbReference>
<comment type="subcellular location">
    <subcellularLocation>
        <location evidence="1">Membrane</location>
        <topology evidence="1">Multi-pass membrane protein</topology>
    </subcellularLocation>
</comment>
<dbReference type="AlphaFoldDB" id="A0AAD4QXY4"/>
<evidence type="ECO:0000256" key="6">
    <source>
        <dbReference type="ARBA" id="ARBA00023136"/>
    </source>
</evidence>
<evidence type="ECO:0000256" key="10">
    <source>
        <dbReference type="ARBA" id="ARBA00040371"/>
    </source>
</evidence>
<feature type="transmembrane region" description="Helical" evidence="12">
    <location>
        <begin position="118"/>
        <end position="137"/>
    </location>
</feature>
<organism evidence="13 14">
    <name type="scientific">Ditylenchus destructor</name>
    <dbReference type="NCBI Taxonomy" id="166010"/>
    <lineage>
        <taxon>Eukaryota</taxon>
        <taxon>Metazoa</taxon>
        <taxon>Ecdysozoa</taxon>
        <taxon>Nematoda</taxon>
        <taxon>Chromadorea</taxon>
        <taxon>Rhabditida</taxon>
        <taxon>Tylenchina</taxon>
        <taxon>Tylenchomorpha</taxon>
        <taxon>Sphaerularioidea</taxon>
        <taxon>Anguinidae</taxon>
        <taxon>Anguininae</taxon>
        <taxon>Ditylenchus</taxon>
    </lineage>
</organism>
<evidence type="ECO:0000256" key="12">
    <source>
        <dbReference type="SAM" id="Phobius"/>
    </source>
</evidence>
<dbReference type="GO" id="GO:0030258">
    <property type="term" value="P:lipid modification"/>
    <property type="evidence" value="ECO:0007669"/>
    <property type="project" value="TreeGrafter"/>
</dbReference>
<evidence type="ECO:0000256" key="1">
    <source>
        <dbReference type="ARBA" id="ARBA00004141"/>
    </source>
</evidence>
<dbReference type="InterPro" id="IPR049941">
    <property type="entry name" value="LPLAT_7/PORCN-like"/>
</dbReference>
<evidence type="ECO:0000256" key="8">
    <source>
        <dbReference type="ARBA" id="ARBA00038269"/>
    </source>
</evidence>
<evidence type="ECO:0000256" key="11">
    <source>
        <dbReference type="ARBA" id="ARBA00047978"/>
    </source>
</evidence>
<keyword evidence="2" id="KW-0808">Transferase</keyword>
<protein>
    <recommendedName>
        <fullName evidence="10">Protein-serine O-palmitoleoyltransferase porcupine</fullName>
        <ecNumber evidence="9">2.3.1.250</ecNumber>
    </recommendedName>
</protein>
<evidence type="ECO:0000256" key="3">
    <source>
        <dbReference type="ARBA" id="ARBA00022687"/>
    </source>
</evidence>
<keyword evidence="5 12" id="KW-1133">Transmembrane helix</keyword>
<feature type="transmembrane region" description="Helical" evidence="12">
    <location>
        <begin position="144"/>
        <end position="162"/>
    </location>
</feature>
<feature type="transmembrane region" description="Helical" evidence="12">
    <location>
        <begin position="464"/>
        <end position="482"/>
    </location>
</feature>
<evidence type="ECO:0000313" key="14">
    <source>
        <dbReference type="Proteomes" id="UP001201812"/>
    </source>
</evidence>
<dbReference type="Proteomes" id="UP001201812">
    <property type="component" value="Unassembled WGS sequence"/>
</dbReference>
<dbReference type="EC" id="2.3.1.250" evidence="9"/>
<accession>A0AAD4QXY4</accession>
<dbReference type="GO" id="GO:0016055">
    <property type="term" value="P:Wnt signaling pathway"/>
    <property type="evidence" value="ECO:0007669"/>
    <property type="project" value="UniProtKB-KW"/>
</dbReference>
<keyword evidence="4 12" id="KW-0812">Transmembrane</keyword>
<comment type="catalytic activity">
    <reaction evidence="11">
        <text>[Wnt protein]-L-serine + (9Z)-hexadecenoyl-CoA = [Wnt protein]-O-(9Z)-hexadecenoyl-L-serine + CoA</text>
        <dbReference type="Rhea" id="RHEA:45336"/>
        <dbReference type="Rhea" id="RHEA-COMP:11170"/>
        <dbReference type="Rhea" id="RHEA-COMP:11171"/>
        <dbReference type="ChEBI" id="CHEBI:29999"/>
        <dbReference type="ChEBI" id="CHEBI:57287"/>
        <dbReference type="ChEBI" id="CHEBI:61540"/>
        <dbReference type="ChEBI" id="CHEBI:85189"/>
        <dbReference type="EC" id="2.3.1.250"/>
    </reaction>
</comment>
<dbReference type="EMBL" id="JAKKPZ010000299">
    <property type="protein sequence ID" value="KAI1696897.1"/>
    <property type="molecule type" value="Genomic_DNA"/>
</dbReference>
<keyword evidence="6 12" id="KW-0472">Membrane</keyword>
<evidence type="ECO:0000256" key="9">
    <source>
        <dbReference type="ARBA" id="ARBA00038867"/>
    </source>
</evidence>
<keyword evidence="14" id="KW-1185">Reference proteome</keyword>
<dbReference type="GO" id="GO:0017147">
    <property type="term" value="F:Wnt-protein binding"/>
    <property type="evidence" value="ECO:0007669"/>
    <property type="project" value="TreeGrafter"/>
</dbReference>
<dbReference type="GO" id="GO:1990698">
    <property type="term" value="F:palmitoleoyltransferase activity"/>
    <property type="evidence" value="ECO:0007669"/>
    <property type="project" value="UniProtKB-EC"/>
</dbReference>
<evidence type="ECO:0000256" key="7">
    <source>
        <dbReference type="ARBA" id="ARBA00023315"/>
    </source>
</evidence>
<dbReference type="InterPro" id="IPR004299">
    <property type="entry name" value="MBOAT_fam"/>
</dbReference>
<dbReference type="GO" id="GO:0005783">
    <property type="term" value="C:endoplasmic reticulum"/>
    <property type="evidence" value="ECO:0007669"/>
    <property type="project" value="TreeGrafter"/>
</dbReference>
<comment type="similarity">
    <text evidence="8">Belongs to the membrane-bound acyltransferase family. Porcupine subfamily.</text>
</comment>
<dbReference type="GO" id="GO:0016020">
    <property type="term" value="C:membrane"/>
    <property type="evidence" value="ECO:0007669"/>
    <property type="project" value="UniProtKB-SubCell"/>
</dbReference>
<feature type="transmembrane region" description="Helical" evidence="12">
    <location>
        <begin position="66"/>
        <end position="84"/>
    </location>
</feature>
<evidence type="ECO:0000256" key="4">
    <source>
        <dbReference type="ARBA" id="ARBA00022692"/>
    </source>
</evidence>
<evidence type="ECO:0000313" key="13">
    <source>
        <dbReference type="EMBL" id="KAI1696897.1"/>
    </source>
</evidence>
<evidence type="ECO:0000256" key="2">
    <source>
        <dbReference type="ARBA" id="ARBA00022679"/>
    </source>
</evidence>
<name>A0AAD4QXY4_9BILA</name>
<gene>
    <name evidence="13" type="ORF">DdX_18807</name>
</gene>
<comment type="caution">
    <text evidence="13">The sequence shown here is derived from an EMBL/GenBank/DDBJ whole genome shotgun (WGS) entry which is preliminary data.</text>
</comment>
<dbReference type="PANTHER" id="PTHR13906">
    <property type="entry name" value="PORCUPINE"/>
    <property type="match status" value="1"/>
</dbReference>
<keyword evidence="3" id="KW-0879">Wnt signaling pathway</keyword>
<evidence type="ECO:0000256" key="5">
    <source>
        <dbReference type="ARBA" id="ARBA00022989"/>
    </source>
</evidence>
<feature type="transmembrane region" description="Helical" evidence="12">
    <location>
        <begin position="362"/>
        <end position="383"/>
    </location>
</feature>
<keyword evidence="7" id="KW-0012">Acyltransferase</keyword>
<dbReference type="PANTHER" id="PTHR13906:SF12">
    <property type="entry name" value="PROTEIN-SERINE O-PALMITOLEOYLTRANSFERASE PORCUPINE"/>
    <property type="match status" value="1"/>
</dbReference>
<reference evidence="13" key="1">
    <citation type="submission" date="2022-01" db="EMBL/GenBank/DDBJ databases">
        <title>Genome Sequence Resource for Two Populations of Ditylenchus destructor, the Migratory Endoparasitic Phytonematode.</title>
        <authorList>
            <person name="Zhang H."/>
            <person name="Lin R."/>
            <person name="Xie B."/>
        </authorList>
    </citation>
    <scope>NUCLEOTIDE SEQUENCE</scope>
    <source>
        <strain evidence="13">BazhouSP</strain>
    </source>
</reference>
<feature type="transmembrane region" description="Helical" evidence="12">
    <location>
        <begin position="420"/>
        <end position="444"/>
    </location>
</feature>
<feature type="transmembrane region" description="Helical" evidence="12">
    <location>
        <begin position="235"/>
        <end position="255"/>
    </location>
</feature>
<sequence>MDGNVDNHWLEENIHHGFEFFEPMGDTLLEDGQMAIPDHSEEWYHDRGHHELLQTRRCMSGVLESLLPFMMWSIGLSVVQRMIWRTDMYVYFLYREHLRDCLVSALGLFLLWSNASIYQPYAFVIYFWISFSALFLLNRSPNKGHYVSAVTFVYVVLTQIYFEDVQFTAFRGSLMIVSMKMISLAYDTKEISMMEMPSIMAYLFNPSTLLFGPFNTIEQYRHAKRRCQKFCIKSFLLHFVTCLKYLAFAILFVTYSSCIVDQIPTFFNEPKLGHYTTAQAFRSSQYFVGYFSLFTALIGGFGENDVHTTHWTSVEWPRSLTEVVVHWNLPMHGFLHKYIYQKTRLNFGHFPAMLSTFLASSLLHGFNFQLTAVLLSLGFYAYVESSLRKHLASKLSACVESRNCDPQCAHRHRKWSFLSVTVNLVFVFLNIFHLAYLGAPFQQIEAQRYGYSWKHTLSVWEKDWQYSSHILSIILLFLSIILSF</sequence>
<proteinExistence type="inferred from homology"/>
<dbReference type="Pfam" id="PF03062">
    <property type="entry name" value="MBOAT"/>
    <property type="match status" value="1"/>
</dbReference>